<gene>
    <name evidence="1" type="ORF">MCOR_32113</name>
</gene>
<reference evidence="1 2" key="1">
    <citation type="submission" date="2020-06" db="EMBL/GenBank/DDBJ databases">
        <authorList>
            <person name="Li R."/>
            <person name="Bekaert M."/>
        </authorList>
    </citation>
    <scope>NUCLEOTIDE SEQUENCE [LARGE SCALE GENOMIC DNA]</scope>
    <source>
        <strain evidence="2">wild</strain>
    </source>
</reference>
<dbReference type="EMBL" id="CACVKT020005753">
    <property type="protein sequence ID" value="CAC5397693.1"/>
    <property type="molecule type" value="Genomic_DNA"/>
</dbReference>
<dbReference type="PANTHER" id="PTHR33116:SF78">
    <property type="entry name" value="OS12G0587133 PROTEIN"/>
    <property type="match status" value="1"/>
</dbReference>
<sequence>MLFVILNLNCNNIERGPGLWILNNTLLQNEQYVRRVKEIITVEKKIELYDRDILIWWDNLKYKIKRYSQIFSSSIAKENRRDYFRLEKQINTLCGKAANGNDIDKAKLESLRLELSQYELEKCRGAVLRSKSVWAVESDKNTKYFLNLEKYKQENNSVKELLNVNNECVTDINGILGLQYDFYKELYTCVDTDDIKMNELLDCVDVKIDENDHQLSAEPLHSKIVKNDLIKGIVVPNSEKEGLIFQHADDTTLSVCNKQSISEVFEVFDLYSRATGAKINRQKSEILCVGKGELSPVEKQEYGLQVCDNNVQLLGIYVGKNRNICDDLNWKEKISKLKSLLNIWLQRQLTLQGRVIVVNTLMMSRFWYTLFVSSIPEWAYNEIKILCVNFVWNKRSHSVNYNVIINPKCNGGLQLVDMKCKILAFRLKFLGRLINDEYDVLWKYTFKYFVSKIYNMNLGLEVLFIQVPHCELKCLPIVYIEMLEAWYVLRRKSELKLSVENIYDQPLFKNPEIVLKDKPILWYDFINAGIVSLKDICYEVKTGFLPDCAIVEIIQNVFENSNLKNVIDRYHCLICAIPDDWKQTVQSELHYRNAKRTTDISVIINHVPFELPLCTVKKLYNSLLDDICKDPCGIEMWKTLFNIDDNDFSKIWCNVNFFWKPAKFIELDYKILHNCIFTKSKFKRIGWSDDDLCDACGSEIEDLVHMFINCDELLEFHNYLSELFVKLFENCDSDRISGVQSEHLLLFGLNWKMKGVNDSFVNFLLSTARYCIFRRRNIIMNGKTNVNLVQFFKYTLKHYVIYFYVYMCQKHKMHFLFEKKFLLDNPLVKEVDDDIIFKL</sequence>
<keyword evidence="2" id="KW-1185">Reference proteome</keyword>
<protein>
    <recommendedName>
        <fullName evidence="3">Reverse transcriptase zinc-binding domain-containing protein</fullName>
    </recommendedName>
</protein>
<evidence type="ECO:0000313" key="2">
    <source>
        <dbReference type="Proteomes" id="UP000507470"/>
    </source>
</evidence>
<dbReference type="PANTHER" id="PTHR33116">
    <property type="entry name" value="REVERSE TRANSCRIPTASE ZINC-BINDING DOMAIN-CONTAINING PROTEIN-RELATED-RELATED"/>
    <property type="match status" value="1"/>
</dbReference>
<accession>A0A6J8CMJ1</accession>
<dbReference type="Proteomes" id="UP000507470">
    <property type="component" value="Unassembled WGS sequence"/>
</dbReference>
<evidence type="ECO:0000313" key="1">
    <source>
        <dbReference type="EMBL" id="CAC5397693.1"/>
    </source>
</evidence>
<evidence type="ECO:0008006" key="3">
    <source>
        <dbReference type="Google" id="ProtNLM"/>
    </source>
</evidence>
<organism evidence="1 2">
    <name type="scientific">Mytilus coruscus</name>
    <name type="common">Sea mussel</name>
    <dbReference type="NCBI Taxonomy" id="42192"/>
    <lineage>
        <taxon>Eukaryota</taxon>
        <taxon>Metazoa</taxon>
        <taxon>Spiralia</taxon>
        <taxon>Lophotrochozoa</taxon>
        <taxon>Mollusca</taxon>
        <taxon>Bivalvia</taxon>
        <taxon>Autobranchia</taxon>
        <taxon>Pteriomorphia</taxon>
        <taxon>Mytilida</taxon>
        <taxon>Mytiloidea</taxon>
        <taxon>Mytilidae</taxon>
        <taxon>Mytilinae</taxon>
        <taxon>Mytilus</taxon>
    </lineage>
</organism>
<dbReference type="OrthoDB" id="5985917at2759"/>
<dbReference type="AlphaFoldDB" id="A0A6J8CMJ1"/>
<proteinExistence type="predicted"/>
<name>A0A6J8CMJ1_MYTCO</name>